<organism evidence="2 3">
    <name type="scientific">Actinomadura livida</name>
    <dbReference type="NCBI Taxonomy" id="79909"/>
    <lineage>
        <taxon>Bacteria</taxon>
        <taxon>Bacillati</taxon>
        <taxon>Actinomycetota</taxon>
        <taxon>Actinomycetes</taxon>
        <taxon>Streptosporangiales</taxon>
        <taxon>Thermomonosporaceae</taxon>
        <taxon>Actinomadura</taxon>
    </lineage>
</organism>
<feature type="region of interest" description="Disordered" evidence="1">
    <location>
        <begin position="1"/>
        <end position="31"/>
    </location>
</feature>
<comment type="caution">
    <text evidence="2">The sequence shown here is derived from an EMBL/GenBank/DDBJ whole genome shotgun (WGS) entry which is preliminary data.</text>
</comment>
<reference evidence="2 3" key="1">
    <citation type="journal article" date="2019" name="Int. J. Syst. Evol. Microbiol.">
        <title>The Global Catalogue of Microorganisms (GCM) 10K type strain sequencing project: providing services to taxonomists for standard genome sequencing and annotation.</title>
        <authorList>
            <consortium name="The Broad Institute Genomics Platform"/>
            <consortium name="The Broad Institute Genome Sequencing Center for Infectious Disease"/>
            <person name="Wu L."/>
            <person name="Ma J."/>
        </authorList>
    </citation>
    <scope>NUCLEOTIDE SEQUENCE [LARGE SCALE GENOMIC DNA]</scope>
    <source>
        <strain evidence="2 3">JCM 10667</strain>
    </source>
</reference>
<accession>A0ABN1FEA2</accession>
<evidence type="ECO:0000256" key="1">
    <source>
        <dbReference type="SAM" id="MobiDB-lite"/>
    </source>
</evidence>
<evidence type="ECO:0000313" key="3">
    <source>
        <dbReference type="Proteomes" id="UP001501427"/>
    </source>
</evidence>
<keyword evidence="3" id="KW-1185">Reference proteome</keyword>
<proteinExistence type="predicted"/>
<name>A0ABN1FEA2_9ACTN</name>
<evidence type="ECO:0000313" key="2">
    <source>
        <dbReference type="EMBL" id="GAA0589007.1"/>
    </source>
</evidence>
<protein>
    <submittedName>
        <fullName evidence="2">Uncharacterized protein</fullName>
    </submittedName>
</protein>
<dbReference type="Proteomes" id="UP001501427">
    <property type="component" value="Unassembled WGS sequence"/>
</dbReference>
<gene>
    <name evidence="2" type="ORF">GCM10009546_59270</name>
</gene>
<sequence length="111" mass="12000">MRPTVTVEPSHRWNGPTRATPSSPEPRKAPSGTYFRVFCTAGVNGHVANVDAVSAIIMTDTAKKEGSGQNGIVHFRRRPHGRPAEWISGARMRMVCPRCPPPNKGTGRAAP</sequence>
<dbReference type="EMBL" id="BAAAHD010000067">
    <property type="protein sequence ID" value="GAA0589007.1"/>
    <property type="molecule type" value="Genomic_DNA"/>
</dbReference>